<name>A0A5C2SG49_9APHY</name>
<evidence type="ECO:0000313" key="1">
    <source>
        <dbReference type="EMBL" id="RPD62174.1"/>
    </source>
</evidence>
<keyword evidence="2" id="KW-1185">Reference proteome</keyword>
<dbReference type="EMBL" id="ML122260">
    <property type="protein sequence ID" value="RPD62174.1"/>
    <property type="molecule type" value="Genomic_DNA"/>
</dbReference>
<gene>
    <name evidence="1" type="ORF">L227DRAFT_610018</name>
</gene>
<organism evidence="1 2">
    <name type="scientific">Lentinus tigrinus ALCF2SS1-6</name>
    <dbReference type="NCBI Taxonomy" id="1328759"/>
    <lineage>
        <taxon>Eukaryota</taxon>
        <taxon>Fungi</taxon>
        <taxon>Dikarya</taxon>
        <taxon>Basidiomycota</taxon>
        <taxon>Agaricomycotina</taxon>
        <taxon>Agaricomycetes</taxon>
        <taxon>Polyporales</taxon>
        <taxon>Polyporaceae</taxon>
        <taxon>Lentinus</taxon>
    </lineage>
</organism>
<protein>
    <submittedName>
        <fullName evidence="1">Uncharacterized protein</fullName>
    </submittedName>
</protein>
<reference evidence="1" key="1">
    <citation type="journal article" date="2018" name="Genome Biol. Evol.">
        <title>Genomics and development of Lentinus tigrinus, a white-rot wood-decaying mushroom with dimorphic fruiting bodies.</title>
        <authorList>
            <person name="Wu B."/>
            <person name="Xu Z."/>
            <person name="Knudson A."/>
            <person name="Carlson A."/>
            <person name="Chen N."/>
            <person name="Kovaka S."/>
            <person name="LaButti K."/>
            <person name="Lipzen A."/>
            <person name="Pennachio C."/>
            <person name="Riley R."/>
            <person name="Schakwitz W."/>
            <person name="Umezawa K."/>
            <person name="Ohm R.A."/>
            <person name="Grigoriev I.V."/>
            <person name="Nagy L.G."/>
            <person name="Gibbons J."/>
            <person name="Hibbett D."/>
        </authorList>
    </citation>
    <scope>NUCLEOTIDE SEQUENCE [LARGE SCALE GENOMIC DNA]</scope>
    <source>
        <strain evidence="1">ALCF2SS1-6</strain>
    </source>
</reference>
<dbReference type="Proteomes" id="UP000313359">
    <property type="component" value="Unassembled WGS sequence"/>
</dbReference>
<dbReference type="AlphaFoldDB" id="A0A5C2SG49"/>
<proteinExistence type="predicted"/>
<dbReference type="OrthoDB" id="2794674at2759"/>
<accession>A0A5C2SG49</accession>
<sequence length="224" mass="25130">MSTRYANRQVPVMHEGVHFTLVLKYDEKSRETKRTWVYKKEKVLEQDQHLRIPKAKSSGEKFPVVPSAPLPDSIDRFAPAYGADRKLLRETPAVGTRYCQHIHAYVPENLPYRVSGLAAAPKAPLTERLLSREFWQLPFAGENGAGSSVNMDIRVVPAKVHAEGLTHHQAKLVSLQEAQKDLGIKYRSLTQARDDLVTVGRAQREGAIKYRAVAGEFLISGDCQ</sequence>
<evidence type="ECO:0000313" key="2">
    <source>
        <dbReference type="Proteomes" id="UP000313359"/>
    </source>
</evidence>